<dbReference type="RefSeq" id="WP_205143188.1">
    <property type="nucleotide sequence ID" value="NZ_JAFBDN010000004.1"/>
</dbReference>
<evidence type="ECO:0000256" key="3">
    <source>
        <dbReference type="ARBA" id="ARBA00022448"/>
    </source>
</evidence>
<dbReference type="NCBIfam" id="TIGR01528">
    <property type="entry name" value="NMN_trans_PnuC"/>
    <property type="match status" value="1"/>
</dbReference>
<evidence type="ECO:0000256" key="5">
    <source>
        <dbReference type="ARBA" id="ARBA00022692"/>
    </source>
</evidence>
<evidence type="ECO:0000256" key="8">
    <source>
        <dbReference type="SAM" id="Phobius"/>
    </source>
</evidence>
<dbReference type="PANTHER" id="PTHR36122:SF2">
    <property type="entry name" value="NICOTINAMIDE RIBOSIDE TRANSPORTER PNUC"/>
    <property type="match status" value="1"/>
</dbReference>
<keyword evidence="5 8" id="KW-0812">Transmembrane</keyword>
<evidence type="ECO:0000256" key="7">
    <source>
        <dbReference type="ARBA" id="ARBA00023136"/>
    </source>
</evidence>
<keyword evidence="4" id="KW-1003">Cell membrane</keyword>
<gene>
    <name evidence="9" type="ORF">KAK10_02765</name>
</gene>
<feature type="transmembrane region" description="Helical" evidence="8">
    <location>
        <begin position="149"/>
        <end position="167"/>
    </location>
</feature>
<comment type="caution">
    <text evidence="9">The sequence shown here is derived from an EMBL/GenBank/DDBJ whole genome shotgun (WGS) entry which is preliminary data.</text>
</comment>
<comment type="subcellular location">
    <subcellularLocation>
        <location evidence="1">Cell membrane</location>
        <topology evidence="1">Multi-pass membrane protein</topology>
    </subcellularLocation>
</comment>
<proteinExistence type="inferred from homology"/>
<dbReference type="EMBL" id="JAGMVS010000039">
    <property type="protein sequence ID" value="MCM2436854.1"/>
    <property type="molecule type" value="Genomic_DNA"/>
</dbReference>
<evidence type="ECO:0000256" key="4">
    <source>
        <dbReference type="ARBA" id="ARBA00022475"/>
    </source>
</evidence>
<evidence type="ECO:0000256" key="2">
    <source>
        <dbReference type="ARBA" id="ARBA00006669"/>
    </source>
</evidence>
<reference evidence="9" key="1">
    <citation type="submission" date="2021-04" db="EMBL/GenBank/DDBJ databases">
        <title>Taxonomic assessment of Weissella genus.</title>
        <authorList>
            <person name="Fanelli F."/>
            <person name="Chieffi D."/>
            <person name="Dell'Aquila A."/>
            <person name="Gyu-Sung C."/>
            <person name="Franz C.M.A.P."/>
            <person name="Fusco V."/>
        </authorList>
    </citation>
    <scope>NUCLEOTIDE SEQUENCE</scope>
    <source>
        <strain evidence="9">LMG 25373</strain>
    </source>
</reference>
<keyword evidence="7 8" id="KW-0472">Membrane</keyword>
<comment type="similarity">
    <text evidence="2">Belongs to the nicotinamide ribonucleoside (NR) uptake permease (TC 4.B.1) family.</text>
</comment>
<keyword evidence="6 8" id="KW-1133">Transmembrane helix</keyword>
<dbReference type="PANTHER" id="PTHR36122">
    <property type="entry name" value="NICOTINAMIDE RIBOSIDE TRANSPORTER PNUC"/>
    <property type="match status" value="1"/>
</dbReference>
<name>A0ABT0VJ16_9LACO</name>
<feature type="transmembrane region" description="Helical" evidence="8">
    <location>
        <begin position="229"/>
        <end position="247"/>
    </location>
</feature>
<protein>
    <submittedName>
        <fullName evidence="9">Nicotinamide mononucleotide transporter</fullName>
    </submittedName>
</protein>
<evidence type="ECO:0000313" key="9">
    <source>
        <dbReference type="EMBL" id="MCM2436854.1"/>
    </source>
</evidence>
<dbReference type="Proteomes" id="UP001057481">
    <property type="component" value="Unassembled WGS sequence"/>
</dbReference>
<dbReference type="Pfam" id="PF04973">
    <property type="entry name" value="NMN_transporter"/>
    <property type="match status" value="1"/>
</dbReference>
<keyword evidence="3" id="KW-0813">Transport</keyword>
<feature type="transmembrane region" description="Helical" evidence="8">
    <location>
        <begin position="200"/>
        <end position="217"/>
    </location>
</feature>
<accession>A0ABT0VJ16</accession>
<evidence type="ECO:0000256" key="6">
    <source>
        <dbReference type="ARBA" id="ARBA00022989"/>
    </source>
</evidence>
<feature type="transmembrane region" description="Helical" evidence="8">
    <location>
        <begin position="86"/>
        <end position="106"/>
    </location>
</feature>
<evidence type="ECO:0000256" key="1">
    <source>
        <dbReference type="ARBA" id="ARBA00004651"/>
    </source>
</evidence>
<keyword evidence="10" id="KW-1185">Reference proteome</keyword>
<evidence type="ECO:0000313" key="10">
    <source>
        <dbReference type="Proteomes" id="UP001057481"/>
    </source>
</evidence>
<organism evidence="9 10">
    <name type="scientific">Periweissella beninensis</name>
    <dbReference type="NCBI Taxonomy" id="504936"/>
    <lineage>
        <taxon>Bacteria</taxon>
        <taxon>Bacillati</taxon>
        <taxon>Bacillota</taxon>
        <taxon>Bacilli</taxon>
        <taxon>Lactobacillales</taxon>
        <taxon>Lactobacillaceae</taxon>
        <taxon>Periweissella</taxon>
    </lineage>
</organism>
<feature type="transmembrane region" description="Helical" evidence="8">
    <location>
        <begin position="60"/>
        <end position="79"/>
    </location>
</feature>
<sequence>MLNTFIYSIWRNFFHQLQEVFNVQRNLTELLTLRPLTKIFMLVMLIVNCLVFGLVGNFSILAWISFLTTLATVLNLILVDQGRLTNYSWGILSCVVWLVIACHNHLIGDIAAQLFYFVMQFVGLSVWGRQLDNTKQNELPPKKVSWGQLSMLLGLLFLIYGLVLLTSRQLHGAQIYLDATLLPLGIVGQILMTYGYRSQWIIWILLDSVNIIIWYRQLATGNVGTESMFALQIIILINSLYGAYLWFKPQVVHTKMKI</sequence>
<feature type="transmembrane region" description="Helical" evidence="8">
    <location>
        <begin position="35"/>
        <end position="54"/>
    </location>
</feature>
<dbReference type="InterPro" id="IPR006419">
    <property type="entry name" value="NMN_transpt_PnuC"/>
</dbReference>